<feature type="active site" description="Proton acceptor" evidence="4">
    <location>
        <position position="376"/>
    </location>
</feature>
<reference evidence="8" key="1">
    <citation type="submission" date="2021-10" db="EMBL/GenBank/DDBJ databases">
        <title>The diversity and Nitrogen Metabolism of Culturable Nitrate-Utilizing Bacteria Within the Oxygen Minimum Zone of the Changjiang (Yangtze River)Estuary.</title>
        <authorList>
            <person name="Zhang D."/>
            <person name="Zheng J."/>
            <person name="Liu S."/>
            <person name="He W."/>
        </authorList>
    </citation>
    <scope>NUCLEOTIDE SEQUENCE</scope>
    <source>
        <strain evidence="8">FXH-223</strain>
    </source>
</reference>
<dbReference type="NCBIfam" id="TIGR01930">
    <property type="entry name" value="AcCoA-C-Actrans"/>
    <property type="match status" value="1"/>
</dbReference>
<evidence type="ECO:0000256" key="3">
    <source>
        <dbReference type="ARBA" id="ARBA00023315"/>
    </source>
</evidence>
<evidence type="ECO:0000256" key="1">
    <source>
        <dbReference type="ARBA" id="ARBA00010982"/>
    </source>
</evidence>
<dbReference type="AlphaFoldDB" id="A0A9Q3YRB4"/>
<keyword evidence="2 5" id="KW-0808">Transferase</keyword>
<proteinExistence type="inferred from homology"/>
<keyword evidence="9" id="KW-1185">Reference proteome</keyword>
<gene>
    <name evidence="8" type="ORF">LL252_07660</name>
</gene>
<evidence type="ECO:0000256" key="2">
    <source>
        <dbReference type="ARBA" id="ARBA00022679"/>
    </source>
</evidence>
<dbReference type="PANTHER" id="PTHR18919">
    <property type="entry name" value="ACETYL-COA C-ACYLTRANSFERASE"/>
    <property type="match status" value="1"/>
</dbReference>
<sequence>MDAHLEPVLLDGIRTPFGRYLGALASVPARALSAAPVTELIRRYPAFQRADGVLLGQVLQAGQGQNPARLIAAEAGVDWRVPALTLNNVCLAGLASVADASRRIRLGEGRRYIVGGGDSMSRAPHARLMRQAERRPGELAFTDIMMNDGLWCSLTDEGMGPLSERANRDLGIQRPEQDALAAASHRRAAAAVESGFFDGEILPFDNGSARLDRDEGIRTDSSEEKLAGLRAAFAEDGTITAGSASQMTDGASAGLVCSLAEAEAAGVTPLGRIRAWAEVAGPDNTLHLKPAAAIEQAVARAGLQLGDIDVFEINEAFAAVVIASCRHLDLPADKVNVNGGAIALGHPLGGTGFRLLLTAARELRRRQGRYAVASLCGGGGQGYAVVLERLA</sequence>
<protein>
    <submittedName>
        <fullName evidence="8">Acetyl-CoA C-acyltransferase</fullName>
        <ecNumber evidence="8">2.3.1.16</ecNumber>
    </submittedName>
</protein>
<dbReference type="InterPro" id="IPR020613">
    <property type="entry name" value="Thiolase_CS"/>
</dbReference>
<dbReference type="Gene3D" id="3.40.47.10">
    <property type="match status" value="1"/>
</dbReference>
<dbReference type="SUPFAM" id="SSF53901">
    <property type="entry name" value="Thiolase-like"/>
    <property type="match status" value="2"/>
</dbReference>
<dbReference type="PANTHER" id="PTHR18919:SF107">
    <property type="entry name" value="ACETYL-COA ACETYLTRANSFERASE, CYTOSOLIC"/>
    <property type="match status" value="1"/>
</dbReference>
<dbReference type="Pfam" id="PF00108">
    <property type="entry name" value="Thiolase_N"/>
    <property type="match status" value="1"/>
</dbReference>
<dbReference type="PROSITE" id="PS00099">
    <property type="entry name" value="THIOLASE_3"/>
    <property type="match status" value="1"/>
</dbReference>
<dbReference type="PROSITE" id="PS00737">
    <property type="entry name" value="THIOLASE_2"/>
    <property type="match status" value="1"/>
</dbReference>
<dbReference type="CDD" id="cd00751">
    <property type="entry name" value="thiolase"/>
    <property type="match status" value="1"/>
</dbReference>
<feature type="active site" description="Acyl-thioester intermediate" evidence="4">
    <location>
        <position position="90"/>
    </location>
</feature>
<organism evidence="8 9">
    <name type="scientific">Alloalcanivorax marinus</name>
    <dbReference type="NCBI Taxonomy" id="1177169"/>
    <lineage>
        <taxon>Bacteria</taxon>
        <taxon>Pseudomonadati</taxon>
        <taxon>Pseudomonadota</taxon>
        <taxon>Gammaproteobacteria</taxon>
        <taxon>Oceanospirillales</taxon>
        <taxon>Alcanivoracaceae</taxon>
        <taxon>Alloalcanivorax</taxon>
    </lineage>
</organism>
<dbReference type="Pfam" id="PF02803">
    <property type="entry name" value="Thiolase_C"/>
    <property type="match status" value="1"/>
</dbReference>
<dbReference type="RefSeq" id="WP_228233648.1">
    <property type="nucleotide sequence ID" value="NZ_JAJGNA010000006.1"/>
</dbReference>
<dbReference type="Proteomes" id="UP001108027">
    <property type="component" value="Unassembled WGS sequence"/>
</dbReference>
<dbReference type="InterPro" id="IPR020617">
    <property type="entry name" value="Thiolase_C"/>
</dbReference>
<accession>A0A9Q3YRB4</accession>
<dbReference type="InterPro" id="IPR020616">
    <property type="entry name" value="Thiolase_N"/>
</dbReference>
<evidence type="ECO:0000313" key="9">
    <source>
        <dbReference type="Proteomes" id="UP001108027"/>
    </source>
</evidence>
<dbReference type="InterPro" id="IPR002155">
    <property type="entry name" value="Thiolase"/>
</dbReference>
<comment type="caution">
    <text evidence="8">The sequence shown here is derived from an EMBL/GenBank/DDBJ whole genome shotgun (WGS) entry which is preliminary data.</text>
</comment>
<dbReference type="PIRSF" id="PIRSF000429">
    <property type="entry name" value="Ac-CoA_Ac_transf"/>
    <property type="match status" value="1"/>
</dbReference>
<comment type="similarity">
    <text evidence="1 5">Belongs to the thiolase-like superfamily. Thiolase family.</text>
</comment>
<evidence type="ECO:0000259" key="7">
    <source>
        <dbReference type="Pfam" id="PF02803"/>
    </source>
</evidence>
<dbReference type="EMBL" id="JAJGNA010000006">
    <property type="protein sequence ID" value="MCC4308448.1"/>
    <property type="molecule type" value="Genomic_DNA"/>
</dbReference>
<name>A0A9Q3YRB4_9GAMM</name>
<dbReference type="InterPro" id="IPR020610">
    <property type="entry name" value="Thiolase_AS"/>
</dbReference>
<evidence type="ECO:0000256" key="4">
    <source>
        <dbReference type="PIRSR" id="PIRSR000429-1"/>
    </source>
</evidence>
<feature type="domain" description="Thiolase N-terminal" evidence="6">
    <location>
        <begin position="9"/>
        <end position="258"/>
    </location>
</feature>
<dbReference type="EC" id="2.3.1.16" evidence="8"/>
<evidence type="ECO:0000256" key="5">
    <source>
        <dbReference type="RuleBase" id="RU003557"/>
    </source>
</evidence>
<evidence type="ECO:0000259" key="6">
    <source>
        <dbReference type="Pfam" id="PF00108"/>
    </source>
</evidence>
<feature type="active site" description="Proton acceptor" evidence="4">
    <location>
        <position position="346"/>
    </location>
</feature>
<keyword evidence="3 5" id="KW-0012">Acyltransferase</keyword>
<dbReference type="InterPro" id="IPR016039">
    <property type="entry name" value="Thiolase-like"/>
</dbReference>
<feature type="domain" description="Thiolase C-terminal" evidence="7">
    <location>
        <begin position="268"/>
        <end position="389"/>
    </location>
</feature>
<dbReference type="GO" id="GO:0003988">
    <property type="term" value="F:acetyl-CoA C-acyltransferase activity"/>
    <property type="evidence" value="ECO:0007669"/>
    <property type="project" value="UniProtKB-EC"/>
</dbReference>
<evidence type="ECO:0000313" key="8">
    <source>
        <dbReference type="EMBL" id="MCC4308448.1"/>
    </source>
</evidence>